<keyword evidence="8" id="KW-0539">Nucleus</keyword>
<dbReference type="Pfam" id="PF17862">
    <property type="entry name" value="AAA_lid_3"/>
    <property type="match status" value="1"/>
</dbReference>
<dbReference type="Gene3D" id="3.40.50.300">
    <property type="entry name" value="P-loop containing nucleotide triphosphate hydrolases"/>
    <property type="match status" value="1"/>
</dbReference>
<reference evidence="13" key="1">
    <citation type="journal article" date="2017" name="Front. Plant Sci.">
        <title>Climate Clever Clovers: New Paradigm to Reduce the Environmental Footprint of Ruminants by Breeding Low Methanogenic Forages Utilizing Haplotype Variation.</title>
        <authorList>
            <person name="Kaur P."/>
            <person name="Appels R."/>
            <person name="Bayer P.E."/>
            <person name="Keeble-Gagnere G."/>
            <person name="Wang J."/>
            <person name="Hirakawa H."/>
            <person name="Shirasawa K."/>
            <person name="Vercoe P."/>
            <person name="Stefanova K."/>
            <person name="Durmic Z."/>
            <person name="Nichols P."/>
            <person name="Revell C."/>
            <person name="Isobe S.N."/>
            <person name="Edwards D."/>
            <person name="Erskine W."/>
        </authorList>
    </citation>
    <scope>NUCLEOTIDE SEQUENCE [LARGE SCALE GENOMIC DNA]</scope>
    <source>
        <strain evidence="13">cv. Daliak</strain>
    </source>
</reference>
<dbReference type="SMART" id="SM00382">
    <property type="entry name" value="AAA"/>
    <property type="match status" value="1"/>
</dbReference>
<evidence type="ECO:0000256" key="9">
    <source>
        <dbReference type="RuleBase" id="RU003651"/>
    </source>
</evidence>
<accession>A0A2Z6MHQ6</accession>
<dbReference type="SUPFAM" id="SSF52540">
    <property type="entry name" value="P-loop containing nucleoside triphosphate hydrolases"/>
    <property type="match status" value="1"/>
</dbReference>
<evidence type="ECO:0000256" key="6">
    <source>
        <dbReference type="ARBA" id="ARBA00022840"/>
    </source>
</evidence>
<dbReference type="FunFam" id="1.10.8.60:FF:000009">
    <property type="entry name" value="26S protease regulatory subunit 6A"/>
    <property type="match status" value="1"/>
</dbReference>
<evidence type="ECO:0000256" key="10">
    <source>
        <dbReference type="SAM" id="Coils"/>
    </source>
</evidence>
<evidence type="ECO:0000256" key="1">
    <source>
        <dbReference type="ARBA" id="ARBA00004123"/>
    </source>
</evidence>
<dbReference type="PROSITE" id="PS00674">
    <property type="entry name" value="AAA"/>
    <property type="match status" value="1"/>
</dbReference>
<keyword evidence="5 9" id="KW-0547">Nucleotide-binding</keyword>
<dbReference type="InterPro" id="IPR012340">
    <property type="entry name" value="NA-bd_OB-fold"/>
</dbReference>
<dbReference type="GO" id="GO:0005634">
    <property type="term" value="C:nucleus"/>
    <property type="evidence" value="ECO:0007669"/>
    <property type="project" value="UniProtKB-SubCell"/>
</dbReference>
<evidence type="ECO:0000313" key="13">
    <source>
        <dbReference type="Proteomes" id="UP000242715"/>
    </source>
</evidence>
<dbReference type="InterPro" id="IPR032501">
    <property type="entry name" value="Prot_ATP_ID_OB_2nd"/>
</dbReference>
<keyword evidence="13" id="KW-1185">Reference proteome</keyword>
<evidence type="ECO:0000256" key="8">
    <source>
        <dbReference type="ARBA" id="ARBA00023242"/>
    </source>
</evidence>
<evidence type="ECO:0000256" key="2">
    <source>
        <dbReference type="ARBA" id="ARBA00004496"/>
    </source>
</evidence>
<comment type="similarity">
    <text evidence="3 9">Belongs to the AAA ATPase family.</text>
</comment>
<proteinExistence type="inferred from homology"/>
<dbReference type="InterPro" id="IPR050221">
    <property type="entry name" value="26S_Proteasome_ATPase"/>
</dbReference>
<dbReference type="InterPro" id="IPR003959">
    <property type="entry name" value="ATPase_AAA_core"/>
</dbReference>
<dbReference type="InterPro" id="IPR041569">
    <property type="entry name" value="AAA_lid_3"/>
</dbReference>
<dbReference type="EMBL" id="DF973394">
    <property type="protein sequence ID" value="GAU29363.1"/>
    <property type="molecule type" value="Genomic_DNA"/>
</dbReference>
<dbReference type="FunFam" id="3.40.50.300:FF:000037">
    <property type="entry name" value="26S protease regulatory subunit 6A"/>
    <property type="match status" value="1"/>
</dbReference>
<evidence type="ECO:0000256" key="5">
    <source>
        <dbReference type="ARBA" id="ARBA00022741"/>
    </source>
</evidence>
<keyword evidence="4" id="KW-0963">Cytoplasm</keyword>
<evidence type="ECO:0000256" key="4">
    <source>
        <dbReference type="ARBA" id="ARBA00022490"/>
    </source>
</evidence>
<dbReference type="GO" id="GO:0005524">
    <property type="term" value="F:ATP binding"/>
    <property type="evidence" value="ECO:0007669"/>
    <property type="project" value="UniProtKB-KW"/>
</dbReference>
<dbReference type="Gene3D" id="2.40.50.140">
    <property type="entry name" value="Nucleic acid-binding proteins"/>
    <property type="match status" value="1"/>
</dbReference>
<name>A0A2Z6MHQ6_TRISU</name>
<gene>
    <name evidence="12" type="ORF">TSUD_31690</name>
</gene>
<evidence type="ECO:0000259" key="11">
    <source>
        <dbReference type="SMART" id="SM00382"/>
    </source>
</evidence>
<dbReference type="InterPro" id="IPR003593">
    <property type="entry name" value="AAA+_ATPase"/>
</dbReference>
<comment type="subcellular location">
    <subcellularLocation>
        <location evidence="2">Cytoplasm</location>
    </subcellularLocation>
    <subcellularLocation>
        <location evidence="1">Nucleus</location>
    </subcellularLocation>
</comment>
<protein>
    <recommendedName>
        <fullName evidence="11">AAA+ ATPase domain-containing protein</fullName>
    </recommendedName>
</protein>
<dbReference type="AlphaFoldDB" id="A0A2Z6MHQ6"/>
<dbReference type="Gene3D" id="1.10.8.60">
    <property type="match status" value="1"/>
</dbReference>
<dbReference type="PANTHER" id="PTHR23073">
    <property type="entry name" value="26S PROTEASOME REGULATORY SUBUNIT"/>
    <property type="match status" value="1"/>
</dbReference>
<dbReference type="Pfam" id="PF16450">
    <property type="entry name" value="Prot_ATP_ID_OB_C"/>
    <property type="match status" value="1"/>
</dbReference>
<dbReference type="GO" id="GO:0005737">
    <property type="term" value="C:cytoplasm"/>
    <property type="evidence" value="ECO:0007669"/>
    <property type="project" value="UniProtKB-SubCell"/>
</dbReference>
<organism evidence="12 13">
    <name type="scientific">Trifolium subterraneum</name>
    <name type="common">Subterranean clover</name>
    <dbReference type="NCBI Taxonomy" id="3900"/>
    <lineage>
        <taxon>Eukaryota</taxon>
        <taxon>Viridiplantae</taxon>
        <taxon>Streptophyta</taxon>
        <taxon>Embryophyta</taxon>
        <taxon>Tracheophyta</taxon>
        <taxon>Spermatophyta</taxon>
        <taxon>Magnoliopsida</taxon>
        <taxon>eudicotyledons</taxon>
        <taxon>Gunneridae</taxon>
        <taxon>Pentapetalae</taxon>
        <taxon>rosids</taxon>
        <taxon>fabids</taxon>
        <taxon>Fabales</taxon>
        <taxon>Fabaceae</taxon>
        <taxon>Papilionoideae</taxon>
        <taxon>50 kb inversion clade</taxon>
        <taxon>NPAAA clade</taxon>
        <taxon>Hologalegina</taxon>
        <taxon>IRL clade</taxon>
        <taxon>Trifolieae</taxon>
        <taxon>Trifolium</taxon>
    </lineage>
</organism>
<dbReference type="OrthoDB" id="6416264at2759"/>
<dbReference type="GO" id="GO:0016887">
    <property type="term" value="F:ATP hydrolysis activity"/>
    <property type="evidence" value="ECO:0007669"/>
    <property type="project" value="InterPro"/>
</dbReference>
<dbReference type="InterPro" id="IPR027417">
    <property type="entry name" value="P-loop_NTPase"/>
</dbReference>
<dbReference type="GO" id="GO:0000502">
    <property type="term" value="C:proteasome complex"/>
    <property type="evidence" value="ECO:0007669"/>
    <property type="project" value="UniProtKB-KW"/>
</dbReference>
<evidence type="ECO:0000256" key="7">
    <source>
        <dbReference type="ARBA" id="ARBA00022942"/>
    </source>
</evidence>
<dbReference type="InterPro" id="IPR003960">
    <property type="entry name" value="ATPase_AAA_CS"/>
</dbReference>
<keyword evidence="10" id="KW-0175">Coiled coil</keyword>
<sequence length="422" mass="47369">MGEDADFEDDQFENMTTDEIIRASCDLDDDIRNIKKNLKKMNLNLQSYEESIKANREKIKRCKELPYLIANIVEILALNPEDEAEQDGASTYLSYLDYQRKRLSVVLKTSTRQTIFLPVPGLVDPSKLKPGDLVAVNKDSFIIMETLPPEYDSRVKAMEVDEKPTDDYNDIGGLEKQIQELVEAIVLPLTHTERFQKIGIRPPKGVLLYGPPGTGKTLMARACAAQTNATFLKLAGPQLIQNLIGTGAKLVRDAFLLAKEKSPCIIFIDEIDAIGAKRFDSGTSGDREAQRTMLELLNQLDGFGSDDRIKVIAATNRADILDPALMRSGRLDRKIEFPHPNEDARARIMQIHSRKMNIHPDVNFEELARSTDDFNGAQLKAVCVEAGMLALRRDAMEVNHEDFNEGIIQVQAKKKASLNYYV</sequence>
<keyword evidence="6 9" id="KW-0067">ATP-binding</keyword>
<feature type="coiled-coil region" evidence="10">
    <location>
        <begin position="31"/>
        <end position="65"/>
    </location>
</feature>
<evidence type="ECO:0000256" key="3">
    <source>
        <dbReference type="ARBA" id="ARBA00006914"/>
    </source>
</evidence>
<feature type="domain" description="AAA+ ATPase" evidence="11">
    <location>
        <begin position="202"/>
        <end position="341"/>
    </location>
</feature>
<dbReference type="Proteomes" id="UP000242715">
    <property type="component" value="Unassembled WGS sequence"/>
</dbReference>
<keyword evidence="7" id="KW-0647">Proteasome</keyword>
<dbReference type="Pfam" id="PF00004">
    <property type="entry name" value="AAA"/>
    <property type="match status" value="1"/>
</dbReference>
<evidence type="ECO:0000313" key="12">
    <source>
        <dbReference type="EMBL" id="GAU29363.1"/>
    </source>
</evidence>